<proteinExistence type="predicted"/>
<protein>
    <submittedName>
        <fullName evidence="2">Uncharacterized protein</fullName>
    </submittedName>
</protein>
<keyword evidence="3" id="KW-1185">Reference proteome</keyword>
<evidence type="ECO:0000256" key="1">
    <source>
        <dbReference type="SAM" id="MobiDB-lite"/>
    </source>
</evidence>
<feature type="compositionally biased region" description="Low complexity" evidence="1">
    <location>
        <begin position="46"/>
        <end position="59"/>
    </location>
</feature>
<gene>
    <name evidence="2" type="ORF">OVN521_LOCUS51412</name>
</gene>
<accession>A0A821NI66</accession>
<comment type="caution">
    <text evidence="2">The sequence shown here is derived from an EMBL/GenBank/DDBJ whole genome shotgun (WGS) entry which is preliminary data.</text>
</comment>
<dbReference type="Proteomes" id="UP000663866">
    <property type="component" value="Unassembled WGS sequence"/>
</dbReference>
<evidence type="ECO:0000313" key="3">
    <source>
        <dbReference type="Proteomes" id="UP000663866"/>
    </source>
</evidence>
<feature type="non-terminal residue" evidence="2">
    <location>
        <position position="59"/>
    </location>
</feature>
<evidence type="ECO:0000313" key="2">
    <source>
        <dbReference type="EMBL" id="CAF4788045.1"/>
    </source>
</evidence>
<feature type="region of interest" description="Disordered" evidence="1">
    <location>
        <begin position="1"/>
        <end position="20"/>
    </location>
</feature>
<feature type="compositionally biased region" description="Polar residues" evidence="1">
    <location>
        <begin position="7"/>
        <end position="18"/>
    </location>
</feature>
<dbReference type="AlphaFoldDB" id="A0A821NI66"/>
<organism evidence="2 3">
    <name type="scientific">Rotaria magnacalcarata</name>
    <dbReference type="NCBI Taxonomy" id="392030"/>
    <lineage>
        <taxon>Eukaryota</taxon>
        <taxon>Metazoa</taxon>
        <taxon>Spiralia</taxon>
        <taxon>Gnathifera</taxon>
        <taxon>Rotifera</taxon>
        <taxon>Eurotatoria</taxon>
        <taxon>Bdelloidea</taxon>
        <taxon>Philodinida</taxon>
        <taxon>Philodinidae</taxon>
        <taxon>Rotaria</taxon>
    </lineage>
</organism>
<feature type="region of interest" description="Disordered" evidence="1">
    <location>
        <begin position="36"/>
        <end position="59"/>
    </location>
</feature>
<sequence length="59" mass="6699">MIRTALATANESFKSNGTGKLEQRIEIPVEIRTTIKEEEEEEEQAENQQQTSTTTSDTR</sequence>
<dbReference type="EMBL" id="CAJOBG010123738">
    <property type="protein sequence ID" value="CAF4788045.1"/>
    <property type="molecule type" value="Genomic_DNA"/>
</dbReference>
<name>A0A821NI66_9BILA</name>
<reference evidence="2" key="1">
    <citation type="submission" date="2021-02" db="EMBL/GenBank/DDBJ databases">
        <authorList>
            <person name="Nowell W R."/>
        </authorList>
    </citation>
    <scope>NUCLEOTIDE SEQUENCE</scope>
</reference>